<name>A0A644YR19_9ZZZZ</name>
<organism evidence="1">
    <name type="scientific">bioreactor metagenome</name>
    <dbReference type="NCBI Taxonomy" id="1076179"/>
    <lineage>
        <taxon>unclassified sequences</taxon>
        <taxon>metagenomes</taxon>
        <taxon>ecological metagenomes</taxon>
    </lineage>
</organism>
<dbReference type="EMBL" id="VSSQ01005941">
    <property type="protein sequence ID" value="MPM30966.1"/>
    <property type="molecule type" value="Genomic_DNA"/>
</dbReference>
<gene>
    <name evidence="1" type="ORF">SDC9_77519</name>
</gene>
<dbReference type="AlphaFoldDB" id="A0A644YR19"/>
<sequence length="73" mass="7695">MGVTVGVMVGRTVSVGMAVNVEFTAACMVCSTEPEFAPVWQALKIVVVTSIIAAKRAVVFTLFIFTPICCLVA</sequence>
<accession>A0A644YR19</accession>
<protein>
    <submittedName>
        <fullName evidence="1">Uncharacterized protein</fullName>
    </submittedName>
</protein>
<proteinExistence type="predicted"/>
<reference evidence="1" key="1">
    <citation type="submission" date="2019-08" db="EMBL/GenBank/DDBJ databases">
        <authorList>
            <person name="Kucharzyk K."/>
            <person name="Murdoch R.W."/>
            <person name="Higgins S."/>
            <person name="Loffler F."/>
        </authorList>
    </citation>
    <scope>NUCLEOTIDE SEQUENCE</scope>
</reference>
<evidence type="ECO:0000313" key="1">
    <source>
        <dbReference type="EMBL" id="MPM30966.1"/>
    </source>
</evidence>
<comment type="caution">
    <text evidence="1">The sequence shown here is derived from an EMBL/GenBank/DDBJ whole genome shotgun (WGS) entry which is preliminary data.</text>
</comment>